<proteinExistence type="predicted"/>
<protein>
    <submittedName>
        <fullName evidence="2">Uncharacterized protein</fullName>
    </submittedName>
</protein>
<evidence type="ECO:0000313" key="3">
    <source>
        <dbReference type="Proteomes" id="UP000184108"/>
    </source>
</evidence>
<evidence type="ECO:0000313" key="2">
    <source>
        <dbReference type="EMBL" id="SHE49369.1"/>
    </source>
</evidence>
<sequence>MRSFFFAFLYFITKSTHMIQLILLMFGLIFPNTQGSNHNHQTLTTVQRSIDPGEGLENGEGNGNGNGHGNGGNTGGNTGQTPP</sequence>
<dbReference type="EMBL" id="FQVE01000001">
    <property type="protein sequence ID" value="SHE49369.1"/>
    <property type="molecule type" value="Genomic_DNA"/>
</dbReference>
<feature type="compositionally biased region" description="Gly residues" evidence="1">
    <location>
        <begin position="56"/>
        <end position="83"/>
    </location>
</feature>
<organism evidence="2 3">
    <name type="scientific">Chryseobacterium vrystaatense</name>
    <dbReference type="NCBI Taxonomy" id="307480"/>
    <lineage>
        <taxon>Bacteria</taxon>
        <taxon>Pseudomonadati</taxon>
        <taxon>Bacteroidota</taxon>
        <taxon>Flavobacteriia</taxon>
        <taxon>Flavobacteriales</taxon>
        <taxon>Weeksellaceae</taxon>
        <taxon>Chryseobacterium group</taxon>
        <taxon>Chryseobacterium</taxon>
    </lineage>
</organism>
<evidence type="ECO:0000256" key="1">
    <source>
        <dbReference type="SAM" id="MobiDB-lite"/>
    </source>
</evidence>
<name>A0A1M4TY08_9FLAO</name>
<feature type="region of interest" description="Disordered" evidence="1">
    <location>
        <begin position="48"/>
        <end position="83"/>
    </location>
</feature>
<gene>
    <name evidence="2" type="ORF">SAMN02787073_0480</name>
</gene>
<dbReference type="AlphaFoldDB" id="A0A1M4TY08"/>
<accession>A0A1M4TY08</accession>
<reference evidence="3" key="1">
    <citation type="submission" date="2016-11" db="EMBL/GenBank/DDBJ databases">
        <authorList>
            <person name="Varghese N."/>
            <person name="Submissions S."/>
        </authorList>
    </citation>
    <scope>NUCLEOTIDE SEQUENCE [LARGE SCALE GENOMIC DNA]</scope>
    <source>
        <strain evidence="3">YR203</strain>
    </source>
</reference>
<dbReference type="Proteomes" id="UP000184108">
    <property type="component" value="Unassembled WGS sequence"/>
</dbReference>